<evidence type="ECO:0000256" key="2">
    <source>
        <dbReference type="ARBA" id="ARBA00022692"/>
    </source>
</evidence>
<dbReference type="Proteomes" id="UP001203423">
    <property type="component" value="Unassembled WGS sequence"/>
</dbReference>
<comment type="subcellular location">
    <subcellularLocation>
        <location evidence="1">Membrane</location>
        <topology evidence="1">Multi-pass membrane protein</topology>
    </subcellularLocation>
</comment>
<comment type="caution">
    <text evidence="7">The sequence shown here is derived from an EMBL/GenBank/DDBJ whole genome shotgun (WGS) entry which is preliminary data.</text>
</comment>
<feature type="transmembrane region" description="Helical" evidence="5">
    <location>
        <begin position="37"/>
        <end position="55"/>
    </location>
</feature>
<keyword evidence="2 5" id="KW-0812">Transmembrane</keyword>
<feature type="transmembrane region" description="Helical" evidence="5">
    <location>
        <begin position="164"/>
        <end position="186"/>
    </location>
</feature>
<feature type="transmembrane region" description="Helical" evidence="5">
    <location>
        <begin position="133"/>
        <end position="152"/>
    </location>
</feature>
<dbReference type="InterPro" id="IPR049453">
    <property type="entry name" value="Memb_transporter_dom"/>
</dbReference>
<dbReference type="RefSeq" id="WP_248943349.1">
    <property type="nucleotide sequence ID" value="NZ_JAKIKS010000252.1"/>
</dbReference>
<feature type="transmembrane region" description="Helical" evidence="5">
    <location>
        <begin position="525"/>
        <end position="543"/>
    </location>
</feature>
<gene>
    <name evidence="7" type="ORF">L2764_26590</name>
</gene>
<evidence type="ECO:0000313" key="8">
    <source>
        <dbReference type="Proteomes" id="UP001203423"/>
    </source>
</evidence>
<sequence length="719" mass="83338">MNKHIKNIPFVQESQRLFNGLISEIKLFSIYNQKVRFSLRSAIAISIAMSIAWILKLPDPTWVALSALFASQNTFGGTFEKTIIRTTGTIIGGIAGLLISILFFEYIVLYIVSSAIFCTIALYLSIKEQTYSYAWIMSVLTCVIVIFTNYAIASPSIDSFMTTFLLRTAEVLLGVFVATTCSFFIFKSLSTKTAQNNLVEINLDWSHLYKFVLEKYNGISNDEAFEKAYLQQSARIINLQNLLTTLRFEKKLQPSNIPFERLEQSARNFLQSIIYAYKHITPDITQTKINFTDILKVMEVAYAQTIVESIKKETFIFYEEDFEYFTKKIASHIHKIENRQLSHQNDQELLKLYLQTLKNISTIIDARPMRLLNITMKERLIKTITFELFQNFEFLVFKNCLIRGFSIFTIPFLWELAGWKDIMTVGITICMCMTFSHDASKYKGTQRFFGCLTACIVVILTFKISAFLPIVGYVIIFMALFFYQYINASSSEISYFGLQGIFPLVISGLYFLTPSTAQFLIFDRLGSIIIGIFSLTIIEAMLISQKNTIDNYIQIFSRPRKSISYLLSLLSVPEKTHYESQIIFHLNYIHRTIYDIRKCEDQLIEFETKKTCLSALTTYYGELYHAYNFYLKEGIFFNKKSHLQLNTLAELMLVRESNLDQVNEKIEICRALSKDQDKEQRQDLQCTLNKITHSTEQYFECMDSIIKSLRKMERQSRVV</sequence>
<keyword evidence="4 5" id="KW-0472">Membrane</keyword>
<evidence type="ECO:0000256" key="5">
    <source>
        <dbReference type="SAM" id="Phobius"/>
    </source>
</evidence>
<evidence type="ECO:0000313" key="7">
    <source>
        <dbReference type="EMBL" id="MCL1127924.1"/>
    </source>
</evidence>
<evidence type="ECO:0000256" key="1">
    <source>
        <dbReference type="ARBA" id="ARBA00004141"/>
    </source>
</evidence>
<name>A0ABT0LJN8_9GAMM</name>
<evidence type="ECO:0000256" key="4">
    <source>
        <dbReference type="ARBA" id="ARBA00023136"/>
    </source>
</evidence>
<dbReference type="PANTHER" id="PTHR47804:SF3">
    <property type="entry name" value="PROTEIN BRE4"/>
    <property type="match status" value="1"/>
</dbReference>
<feature type="domain" description="Integral membrane bound transporter" evidence="6">
    <location>
        <begin position="412"/>
        <end position="533"/>
    </location>
</feature>
<proteinExistence type="predicted"/>
<dbReference type="EMBL" id="JAKIKS010000252">
    <property type="protein sequence ID" value="MCL1127924.1"/>
    <property type="molecule type" value="Genomic_DNA"/>
</dbReference>
<organism evidence="7 8">
    <name type="scientific">Shewanella surugensis</name>
    <dbReference type="NCBI Taxonomy" id="212020"/>
    <lineage>
        <taxon>Bacteria</taxon>
        <taxon>Pseudomonadati</taxon>
        <taxon>Pseudomonadota</taxon>
        <taxon>Gammaproteobacteria</taxon>
        <taxon>Alteromonadales</taxon>
        <taxon>Shewanellaceae</taxon>
        <taxon>Shewanella</taxon>
    </lineage>
</organism>
<keyword evidence="3 5" id="KW-1133">Transmembrane helix</keyword>
<feature type="transmembrane region" description="Helical" evidence="5">
    <location>
        <begin position="109"/>
        <end position="126"/>
    </location>
</feature>
<feature type="transmembrane region" description="Helical" evidence="5">
    <location>
        <begin position="493"/>
        <end position="513"/>
    </location>
</feature>
<feature type="transmembrane region" description="Helical" evidence="5">
    <location>
        <begin position="448"/>
        <end position="481"/>
    </location>
</feature>
<evidence type="ECO:0000256" key="3">
    <source>
        <dbReference type="ARBA" id="ARBA00022989"/>
    </source>
</evidence>
<dbReference type="Pfam" id="PF13515">
    <property type="entry name" value="FUSC_2"/>
    <property type="match status" value="1"/>
</dbReference>
<dbReference type="Pfam" id="PF04632">
    <property type="entry name" value="FUSC"/>
    <property type="match status" value="1"/>
</dbReference>
<dbReference type="InterPro" id="IPR052430">
    <property type="entry name" value="IVT-Associated"/>
</dbReference>
<accession>A0ABT0LJN8</accession>
<protein>
    <submittedName>
        <fullName evidence="7">FUSC family protein</fullName>
    </submittedName>
</protein>
<keyword evidence="8" id="KW-1185">Reference proteome</keyword>
<dbReference type="InterPro" id="IPR006726">
    <property type="entry name" value="PHBA_efflux_AaeB/fusaric-R"/>
</dbReference>
<dbReference type="PANTHER" id="PTHR47804">
    <property type="entry name" value="60S RIBOSOMAL PROTEIN L19"/>
    <property type="match status" value="1"/>
</dbReference>
<evidence type="ECO:0000259" key="6">
    <source>
        <dbReference type="Pfam" id="PF13515"/>
    </source>
</evidence>
<reference evidence="7 8" key="1">
    <citation type="submission" date="2022-01" db="EMBL/GenBank/DDBJ databases">
        <title>Whole genome-based taxonomy of the Shewanellaceae.</title>
        <authorList>
            <person name="Martin-Rodriguez A.J."/>
        </authorList>
    </citation>
    <scope>NUCLEOTIDE SEQUENCE [LARGE SCALE GENOMIC DNA]</scope>
    <source>
        <strain evidence="7 8">DSM 17177</strain>
    </source>
</reference>